<comment type="caution">
    <text evidence="9">The sequence shown here is derived from an EMBL/GenBank/DDBJ whole genome shotgun (WGS) entry which is preliminary data.</text>
</comment>
<proteinExistence type="predicted"/>
<organism evidence="9 10">
    <name type="scientific">Flaviflexus equikiangi</name>
    <dbReference type="NCBI Taxonomy" id="2758573"/>
    <lineage>
        <taxon>Bacteria</taxon>
        <taxon>Bacillati</taxon>
        <taxon>Actinomycetota</taxon>
        <taxon>Actinomycetes</taxon>
        <taxon>Actinomycetales</taxon>
        <taxon>Actinomycetaceae</taxon>
        <taxon>Flaviflexus</taxon>
    </lineage>
</organism>
<dbReference type="InterPro" id="IPR004614">
    <property type="entry name" value="P_AcTrfase"/>
</dbReference>
<evidence type="ECO:0000256" key="4">
    <source>
        <dbReference type="ARBA" id="ARBA00021528"/>
    </source>
</evidence>
<dbReference type="NCBIfam" id="NF007233">
    <property type="entry name" value="PRK09653.1"/>
    <property type="match status" value="1"/>
</dbReference>
<dbReference type="EC" id="2.3.1.8" evidence="3"/>
<evidence type="ECO:0000256" key="1">
    <source>
        <dbReference type="ARBA" id="ARBA00000705"/>
    </source>
</evidence>
<evidence type="ECO:0000256" key="6">
    <source>
        <dbReference type="ARBA" id="ARBA00023315"/>
    </source>
</evidence>
<gene>
    <name evidence="9" type="primary">pta</name>
    <name evidence="9" type="ORF">JVW63_04610</name>
</gene>
<dbReference type="InterPro" id="IPR042113">
    <property type="entry name" value="P_AcTrfase_dom1"/>
</dbReference>
<dbReference type="Pfam" id="PF01515">
    <property type="entry name" value="PTA_PTB"/>
    <property type="match status" value="1"/>
</dbReference>
<keyword evidence="6 9" id="KW-0012">Acyltransferase</keyword>
<dbReference type="PANTHER" id="PTHR43356">
    <property type="entry name" value="PHOSPHATE ACETYLTRANSFERASE"/>
    <property type="match status" value="1"/>
</dbReference>
<dbReference type="InterPro" id="IPR042112">
    <property type="entry name" value="P_AcTrfase_dom2"/>
</dbReference>
<feature type="domain" description="Phosphate acetyl/butaryl transferase" evidence="8">
    <location>
        <begin position="129"/>
        <end position="446"/>
    </location>
</feature>
<dbReference type="NCBIfam" id="TIGR00651">
    <property type="entry name" value="pta"/>
    <property type="match status" value="1"/>
</dbReference>
<sequence>MNAIIRAYRKQALDYDAVLIVGHTEGDPVNPGLIGRSGRTAANLGSKIGLVVDGSRRSADRLAGYVDLAAAEMSGSKVTVNAVFVINPPDGIEAEIAEDHPGVPVFTGHVTDDVLKAFREKPAVRTPLMFQTELMERARTDRRTIVLPEADDDRVLQAASIILSNDVADIAFIGNREEILARAAERGYDVAAATVVDPTDPAYLDRFATELARLRAKKGMTEAQARETLRDPNYFATMMVHMGDADGMVSGANHTTAETIIPSFQIIKTKPETSIVSSVFLMLMADQVLVYGDCAVNTNPTPEQLADITISSAQTAIQFGVEPRIALLSYSTGDSGTGADVEAVAEATRLAREKNPDLLIEGPIQYDAAVDPAVARKKMPNSPVAGKANVFIFPSLNAGNIGYKAVQRSSGVVAVGPILQGLNKPVNDLSRGALVDDIVNTIAITAVQAQN</sequence>
<comment type="catalytic activity">
    <reaction evidence="1">
        <text>acetyl-CoA + phosphate = acetyl phosphate + CoA</text>
        <dbReference type="Rhea" id="RHEA:19521"/>
        <dbReference type="ChEBI" id="CHEBI:22191"/>
        <dbReference type="ChEBI" id="CHEBI:43474"/>
        <dbReference type="ChEBI" id="CHEBI:57287"/>
        <dbReference type="ChEBI" id="CHEBI:57288"/>
        <dbReference type="EC" id="2.3.1.8"/>
    </reaction>
</comment>
<evidence type="ECO:0000256" key="2">
    <source>
        <dbReference type="ARBA" id="ARBA00004989"/>
    </source>
</evidence>
<accession>A0ABS2TE98</accession>
<evidence type="ECO:0000313" key="9">
    <source>
        <dbReference type="EMBL" id="MBM9432981.1"/>
    </source>
</evidence>
<dbReference type="NCBIfam" id="NF004167">
    <property type="entry name" value="PRK05632.1"/>
    <property type="match status" value="1"/>
</dbReference>
<reference evidence="10" key="1">
    <citation type="submission" date="2021-02" db="EMBL/GenBank/DDBJ databases">
        <title>Leucobacter sp. CX169.</title>
        <authorList>
            <person name="Cheng Y."/>
        </authorList>
    </citation>
    <scope>NUCLEOTIDE SEQUENCE [LARGE SCALE GENOMIC DNA]</scope>
    <source>
        <strain evidence="10">JY899</strain>
    </source>
</reference>
<evidence type="ECO:0000313" key="10">
    <source>
        <dbReference type="Proteomes" id="UP000705983"/>
    </source>
</evidence>
<comment type="pathway">
    <text evidence="2">Metabolic intermediate biosynthesis; acetyl-CoA biosynthesis; acetyl-CoA from acetate: step 2/2.</text>
</comment>
<dbReference type="EMBL" id="JAFFJS010000002">
    <property type="protein sequence ID" value="MBM9432981.1"/>
    <property type="molecule type" value="Genomic_DNA"/>
</dbReference>
<dbReference type="GO" id="GO:0008959">
    <property type="term" value="F:phosphate acetyltransferase activity"/>
    <property type="evidence" value="ECO:0007669"/>
    <property type="project" value="UniProtKB-EC"/>
</dbReference>
<evidence type="ECO:0000256" key="7">
    <source>
        <dbReference type="ARBA" id="ARBA00031108"/>
    </source>
</evidence>
<dbReference type="Proteomes" id="UP000705983">
    <property type="component" value="Unassembled WGS sequence"/>
</dbReference>
<dbReference type="InterPro" id="IPR002505">
    <property type="entry name" value="PTA_PTB"/>
</dbReference>
<evidence type="ECO:0000259" key="8">
    <source>
        <dbReference type="Pfam" id="PF01515"/>
    </source>
</evidence>
<dbReference type="PANTHER" id="PTHR43356:SF3">
    <property type="entry name" value="PHOSPHATE ACETYLTRANSFERASE"/>
    <property type="match status" value="1"/>
</dbReference>
<dbReference type="Gene3D" id="3.40.50.10750">
    <property type="entry name" value="Isocitrate/Isopropylmalate dehydrogenase-like"/>
    <property type="match status" value="1"/>
</dbReference>
<keyword evidence="5 9" id="KW-0808">Transferase</keyword>
<name>A0ABS2TE98_9ACTO</name>
<protein>
    <recommendedName>
        <fullName evidence="4">Phosphate acetyltransferase</fullName>
        <ecNumber evidence="3">2.3.1.8</ecNumber>
    </recommendedName>
    <alternativeName>
        <fullName evidence="7">Phosphotransacetylase</fullName>
    </alternativeName>
</protein>
<dbReference type="Gene3D" id="3.40.50.10950">
    <property type="match status" value="1"/>
</dbReference>
<evidence type="ECO:0000256" key="3">
    <source>
        <dbReference type="ARBA" id="ARBA00012707"/>
    </source>
</evidence>
<dbReference type="SUPFAM" id="SSF53659">
    <property type="entry name" value="Isocitrate/Isopropylmalate dehydrogenase-like"/>
    <property type="match status" value="1"/>
</dbReference>
<evidence type="ECO:0000256" key="5">
    <source>
        <dbReference type="ARBA" id="ARBA00022679"/>
    </source>
</evidence>
<dbReference type="InterPro" id="IPR050500">
    <property type="entry name" value="Phos_Acetyltrans/Butyryltrans"/>
</dbReference>
<keyword evidence="10" id="KW-1185">Reference proteome</keyword>